<keyword evidence="1" id="KW-1133">Transmembrane helix</keyword>
<evidence type="ECO:0000259" key="3">
    <source>
        <dbReference type="PROSITE" id="PS50887"/>
    </source>
</evidence>
<comment type="caution">
    <text evidence="4">The sequence shown here is derived from an EMBL/GenBank/DDBJ whole genome shotgun (WGS) entry which is preliminary data.</text>
</comment>
<evidence type="ECO:0000259" key="2">
    <source>
        <dbReference type="PROSITE" id="PS50883"/>
    </source>
</evidence>
<dbReference type="Pfam" id="PF00563">
    <property type="entry name" value="EAL"/>
    <property type="match status" value="1"/>
</dbReference>
<dbReference type="CDD" id="cd01948">
    <property type="entry name" value="EAL"/>
    <property type="match status" value="1"/>
</dbReference>
<dbReference type="InterPro" id="IPR035919">
    <property type="entry name" value="EAL_sf"/>
</dbReference>
<organism evidence="4 5">
    <name type="scientific">Hallerella porci</name>
    <dbReference type="NCBI Taxonomy" id="1945871"/>
    <lineage>
        <taxon>Bacteria</taxon>
        <taxon>Pseudomonadati</taxon>
        <taxon>Fibrobacterota</taxon>
        <taxon>Fibrobacteria</taxon>
        <taxon>Fibrobacterales</taxon>
        <taxon>Fibrobacteraceae</taxon>
        <taxon>Hallerella</taxon>
    </lineage>
</organism>
<dbReference type="Gene3D" id="3.20.20.450">
    <property type="entry name" value="EAL domain"/>
    <property type="match status" value="1"/>
</dbReference>
<sequence>MLTVYFVGILIFLGVMNWMAFGVVKRKSVVLKTLWNVVLFINLVVISSVLSTFIPNHFAAVFSRSVHYIATQWMLFYVLLFFERYTKKSEDYKYVRRITFVVSIINSVSLLLNPFFGHIVIGEWTQSISGMSFWEFINVKPGYYIFHFIYITILSLFIFLSLIHRVVIASQHTRMKYMTTLVLISSSILLEVIASYRSEHLYDYPLFAYMLSMILIIYYALCYVTKSVVEKTLTQIMLETDIGTVCFDAEEKCIYANDAMKKIYGEKMKLNDYEEICKTDLFGVSLNKQIEKSFEKEVVTPLGKRYFDVSFRKLKDEHGNDIGCYFLYQDKTAFMKKALDDCYRLTHDEITGFYNRRRFIEIVDKNHRRHRDDEYYIVCTDIKDFKLLNDLFDRITGNDVLRRMSEIFAEIMPKSAVCARLQSDRFAFYLKKDEFNRLKYLNAIGTISKLLAEKDYQILVHTGIYETKGCEESASTMCDRAHMAISLIKEDYNKKISFYDKKFLVTALREKRYTSEFEVALSKRQFKMYLQAQVTPNGNVCGAEALVRWIHPESGLIPPYEFISVFEKSGLIHKLDLFIWEEAAKKLAEWKKEGRDDLHISVNISTKDFQHLDLFATFTNLVRKYGISPQKLKLEITESSMMLDLEKQLLLIDKLQNFGFDIEIDDFGSGYSSLNMLKSIHANVLKLDMGFLRNIKEVDALRAKDILKSTVNLAKVLKMTVITEGVETLDQVEFLTQAGSDYFQGYYFAKPISVGDFEEKFLKQ</sequence>
<keyword evidence="5" id="KW-1185">Reference proteome</keyword>
<dbReference type="InterPro" id="IPR029787">
    <property type="entry name" value="Nucleotide_cyclase"/>
</dbReference>
<feature type="transmembrane region" description="Helical" evidence="1">
    <location>
        <begin position="141"/>
        <end position="163"/>
    </location>
</feature>
<proteinExistence type="predicted"/>
<evidence type="ECO:0000313" key="4">
    <source>
        <dbReference type="EMBL" id="PWK93203.1"/>
    </source>
</evidence>
<dbReference type="InterPro" id="IPR000160">
    <property type="entry name" value="GGDEF_dom"/>
</dbReference>
<evidence type="ECO:0000256" key="1">
    <source>
        <dbReference type="SAM" id="Phobius"/>
    </source>
</evidence>
<feature type="domain" description="EAL" evidence="2">
    <location>
        <begin position="510"/>
        <end position="764"/>
    </location>
</feature>
<feature type="transmembrane region" description="Helical" evidence="1">
    <location>
        <begin position="206"/>
        <end position="224"/>
    </location>
</feature>
<dbReference type="PROSITE" id="PS50883">
    <property type="entry name" value="EAL"/>
    <property type="match status" value="1"/>
</dbReference>
<dbReference type="SMART" id="SM00052">
    <property type="entry name" value="EAL"/>
    <property type="match status" value="1"/>
</dbReference>
<feature type="transmembrane region" description="Helical" evidence="1">
    <location>
        <begin position="98"/>
        <end position="121"/>
    </location>
</feature>
<dbReference type="InterPro" id="IPR043128">
    <property type="entry name" value="Rev_trsase/Diguanyl_cyclase"/>
</dbReference>
<dbReference type="SUPFAM" id="SSF141868">
    <property type="entry name" value="EAL domain-like"/>
    <property type="match status" value="1"/>
</dbReference>
<dbReference type="PANTHER" id="PTHR33121">
    <property type="entry name" value="CYCLIC DI-GMP PHOSPHODIESTERASE PDEF"/>
    <property type="match status" value="1"/>
</dbReference>
<dbReference type="PANTHER" id="PTHR33121:SF71">
    <property type="entry name" value="OXYGEN SENSOR PROTEIN DOSP"/>
    <property type="match status" value="1"/>
</dbReference>
<dbReference type="SUPFAM" id="SSF55073">
    <property type="entry name" value="Nucleotide cyclase"/>
    <property type="match status" value="1"/>
</dbReference>
<dbReference type="InterPro" id="IPR001633">
    <property type="entry name" value="EAL_dom"/>
</dbReference>
<feature type="domain" description="GGDEF" evidence="3">
    <location>
        <begin position="373"/>
        <end position="501"/>
    </location>
</feature>
<dbReference type="Gene3D" id="3.30.70.270">
    <property type="match status" value="1"/>
</dbReference>
<feature type="transmembrane region" description="Helical" evidence="1">
    <location>
        <begin position="6"/>
        <end position="24"/>
    </location>
</feature>
<dbReference type="SMART" id="SM00267">
    <property type="entry name" value="GGDEF"/>
    <property type="match status" value="1"/>
</dbReference>
<accession>A0ABX5LLF0</accession>
<name>A0ABX5LLF0_9BACT</name>
<keyword evidence="1" id="KW-0472">Membrane</keyword>
<protein>
    <submittedName>
        <fullName evidence="4">Diguanylate cyclase (GGDEF)-like protein</fullName>
    </submittedName>
</protein>
<feature type="transmembrane region" description="Helical" evidence="1">
    <location>
        <begin position="33"/>
        <end position="54"/>
    </location>
</feature>
<keyword evidence="1" id="KW-0812">Transmembrane</keyword>
<dbReference type="Pfam" id="PF00990">
    <property type="entry name" value="GGDEF"/>
    <property type="match status" value="1"/>
</dbReference>
<evidence type="ECO:0000313" key="5">
    <source>
        <dbReference type="Proteomes" id="UP000245523"/>
    </source>
</evidence>
<dbReference type="EMBL" id="QGHD01000030">
    <property type="protein sequence ID" value="PWK93203.1"/>
    <property type="molecule type" value="Genomic_DNA"/>
</dbReference>
<dbReference type="PROSITE" id="PS50887">
    <property type="entry name" value="GGDEF"/>
    <property type="match status" value="1"/>
</dbReference>
<feature type="transmembrane region" description="Helical" evidence="1">
    <location>
        <begin position="66"/>
        <end position="86"/>
    </location>
</feature>
<dbReference type="InterPro" id="IPR050706">
    <property type="entry name" value="Cyclic-di-GMP_PDE-like"/>
</dbReference>
<dbReference type="NCBIfam" id="TIGR00254">
    <property type="entry name" value="GGDEF"/>
    <property type="match status" value="1"/>
</dbReference>
<gene>
    <name evidence="4" type="ORF">B0H50_13028</name>
</gene>
<dbReference type="Proteomes" id="UP000245523">
    <property type="component" value="Unassembled WGS sequence"/>
</dbReference>
<dbReference type="RefSeq" id="WP_158256529.1">
    <property type="nucleotide sequence ID" value="NZ_QGHD01000030.1"/>
</dbReference>
<reference evidence="4 5" key="1">
    <citation type="submission" date="2018-05" db="EMBL/GenBank/DDBJ databases">
        <title>Animal gut microbial communities from fecal samples from Wisconsin, USA.</title>
        <authorList>
            <person name="Neumann A."/>
        </authorList>
    </citation>
    <scope>NUCLEOTIDE SEQUENCE [LARGE SCALE GENOMIC DNA]</scope>
    <source>
        <strain evidence="4 5">UWS4</strain>
    </source>
</reference>